<keyword evidence="1" id="KW-0472">Membrane</keyword>
<organism evidence="2">
    <name type="scientific">Tanacetum cinerariifolium</name>
    <name type="common">Dalmatian daisy</name>
    <name type="synonym">Chrysanthemum cinerariifolium</name>
    <dbReference type="NCBI Taxonomy" id="118510"/>
    <lineage>
        <taxon>Eukaryota</taxon>
        <taxon>Viridiplantae</taxon>
        <taxon>Streptophyta</taxon>
        <taxon>Embryophyta</taxon>
        <taxon>Tracheophyta</taxon>
        <taxon>Spermatophyta</taxon>
        <taxon>Magnoliopsida</taxon>
        <taxon>eudicotyledons</taxon>
        <taxon>Gunneridae</taxon>
        <taxon>Pentapetalae</taxon>
        <taxon>asterids</taxon>
        <taxon>campanulids</taxon>
        <taxon>Asterales</taxon>
        <taxon>Asteraceae</taxon>
        <taxon>Asteroideae</taxon>
        <taxon>Anthemideae</taxon>
        <taxon>Anthemidinae</taxon>
        <taxon>Tanacetum</taxon>
    </lineage>
</organism>
<evidence type="ECO:0000313" key="2">
    <source>
        <dbReference type="EMBL" id="GFA41164.1"/>
    </source>
</evidence>
<dbReference type="AlphaFoldDB" id="A0A699JLR8"/>
<feature type="non-terminal residue" evidence="2">
    <location>
        <position position="224"/>
    </location>
</feature>
<accession>A0A699JLR8</accession>
<reference evidence="2" key="1">
    <citation type="journal article" date="2019" name="Sci. Rep.">
        <title>Draft genome of Tanacetum cinerariifolium, the natural source of mosquito coil.</title>
        <authorList>
            <person name="Yamashiro T."/>
            <person name="Shiraishi A."/>
            <person name="Satake H."/>
            <person name="Nakayama K."/>
        </authorList>
    </citation>
    <scope>NUCLEOTIDE SEQUENCE</scope>
</reference>
<evidence type="ECO:0000256" key="1">
    <source>
        <dbReference type="SAM" id="Phobius"/>
    </source>
</evidence>
<keyword evidence="1" id="KW-1133">Transmembrane helix</keyword>
<gene>
    <name evidence="2" type="ORF">Tci_613136</name>
</gene>
<dbReference type="EMBL" id="BKCJ010419375">
    <property type="protein sequence ID" value="GFA41164.1"/>
    <property type="molecule type" value="Genomic_DNA"/>
</dbReference>
<sequence length="224" mass="26015">MVIIIYMSLILKVKIVTLQVLIIYLMVKKKFMMLELGNQTLQLKQSKKIIDANFLSRIYNGLPRDEYVEKDVSAEKDVTDEDNLESGEGLTIISDQHKVLLKLQKKLCLWLSIDNVLDTYMLTSGRNTLGVQYMSLFWKATKARYPTRAYFTTDKACDVVKNGISDCFNALIVDARRKSITNMIEDIKVLCIERIRKMRVEHEKWNDGICSDIRTKLEKLKDIH</sequence>
<protein>
    <submittedName>
        <fullName evidence="2">Uncharacterized protein</fullName>
    </submittedName>
</protein>
<feature type="transmembrane region" description="Helical" evidence="1">
    <location>
        <begin position="6"/>
        <end position="27"/>
    </location>
</feature>
<keyword evidence="1" id="KW-0812">Transmembrane</keyword>
<proteinExistence type="predicted"/>
<comment type="caution">
    <text evidence="2">The sequence shown here is derived from an EMBL/GenBank/DDBJ whole genome shotgun (WGS) entry which is preliminary data.</text>
</comment>
<name>A0A699JLR8_TANCI</name>